<dbReference type="PROSITE" id="PS50865">
    <property type="entry name" value="ZF_MYND_2"/>
    <property type="match status" value="1"/>
</dbReference>
<evidence type="ECO:0000256" key="3">
    <source>
        <dbReference type="ARBA" id="ARBA00022833"/>
    </source>
</evidence>
<dbReference type="SUPFAM" id="SSF144232">
    <property type="entry name" value="HIT/MYND zinc finger-like"/>
    <property type="match status" value="1"/>
</dbReference>
<evidence type="ECO:0000256" key="1">
    <source>
        <dbReference type="ARBA" id="ARBA00022723"/>
    </source>
</evidence>
<protein>
    <submittedName>
        <fullName evidence="7">8589_t:CDS:1</fullName>
    </submittedName>
</protein>
<dbReference type="InterPro" id="IPR002893">
    <property type="entry name" value="Znf_MYND"/>
</dbReference>
<dbReference type="InterPro" id="IPR019734">
    <property type="entry name" value="TPR_rpt"/>
</dbReference>
<organism evidence="7 8">
    <name type="scientific">Funneliformis mosseae</name>
    <name type="common">Endomycorrhizal fungus</name>
    <name type="synonym">Glomus mosseae</name>
    <dbReference type="NCBI Taxonomy" id="27381"/>
    <lineage>
        <taxon>Eukaryota</taxon>
        <taxon>Fungi</taxon>
        <taxon>Fungi incertae sedis</taxon>
        <taxon>Mucoromycota</taxon>
        <taxon>Glomeromycotina</taxon>
        <taxon>Glomeromycetes</taxon>
        <taxon>Glomerales</taxon>
        <taxon>Glomeraceae</taxon>
        <taxon>Funneliformis</taxon>
    </lineage>
</organism>
<dbReference type="Pfam" id="PF13181">
    <property type="entry name" value="TPR_8"/>
    <property type="match status" value="1"/>
</dbReference>
<evidence type="ECO:0000313" key="8">
    <source>
        <dbReference type="Proteomes" id="UP000789375"/>
    </source>
</evidence>
<dbReference type="SMART" id="SM00028">
    <property type="entry name" value="TPR"/>
    <property type="match status" value="1"/>
</dbReference>
<feature type="domain" description="MYND-type" evidence="6">
    <location>
        <begin position="324"/>
        <end position="376"/>
    </location>
</feature>
<dbReference type="GO" id="GO:0008270">
    <property type="term" value="F:zinc ion binding"/>
    <property type="evidence" value="ECO:0007669"/>
    <property type="project" value="UniProtKB-KW"/>
</dbReference>
<keyword evidence="2 4" id="KW-0863">Zinc-finger</keyword>
<dbReference type="Gene3D" id="1.25.40.10">
    <property type="entry name" value="Tetratricopeptide repeat domain"/>
    <property type="match status" value="1"/>
</dbReference>
<dbReference type="Gene3D" id="6.10.140.2220">
    <property type="match status" value="1"/>
</dbReference>
<evidence type="ECO:0000256" key="5">
    <source>
        <dbReference type="PROSITE-ProRule" id="PRU00339"/>
    </source>
</evidence>
<sequence>MEKPVRFQEYDLLERRNKRRETNDPEVEEYFKAKELFKKGLEIASKIPDKSDKETLRAHENEILESTKFLLDDIDVKQDKMVEAQKSENLNPSQDGHDNIEPEFTRESLILVIWLLFNGKQYPFCIQTLSIALIQLEPKLHPRLLHLRASCYLATDDFKNCIKDLERLISLNPNFVDAYSIQGSIQMSHGDRTDAERNFKTYIWKANKDSTSYSHALYALSVLAGQSATSPATGNRNQVKQNLRNQQALNYYKKAKEAEERYKYLYGRIPDITEVKLTAIALFEQKGSKEIKVEKDSKKEAERLAPIFQKLLALPPNGEQQKRCKTCGSQTRKYVSEELESEKKHKLLICAGCSVVNYCSKDCQKKDWKNGHKKICAPVKNS</sequence>
<dbReference type="AlphaFoldDB" id="A0A9N8V403"/>
<evidence type="ECO:0000313" key="7">
    <source>
        <dbReference type="EMBL" id="CAG8436364.1"/>
    </source>
</evidence>
<keyword evidence="8" id="KW-1185">Reference proteome</keyword>
<proteinExistence type="predicted"/>
<gene>
    <name evidence="7" type="ORF">FMOSSE_LOCUS381</name>
</gene>
<keyword evidence="5" id="KW-0802">TPR repeat</keyword>
<dbReference type="PROSITE" id="PS50005">
    <property type="entry name" value="TPR"/>
    <property type="match status" value="1"/>
</dbReference>
<dbReference type="Pfam" id="PF01753">
    <property type="entry name" value="zf-MYND"/>
    <property type="match status" value="1"/>
</dbReference>
<keyword evidence="1" id="KW-0479">Metal-binding</keyword>
<dbReference type="Proteomes" id="UP000789375">
    <property type="component" value="Unassembled WGS sequence"/>
</dbReference>
<comment type="caution">
    <text evidence="7">The sequence shown here is derived from an EMBL/GenBank/DDBJ whole genome shotgun (WGS) entry which is preliminary data.</text>
</comment>
<reference evidence="7" key="1">
    <citation type="submission" date="2021-06" db="EMBL/GenBank/DDBJ databases">
        <authorList>
            <person name="Kallberg Y."/>
            <person name="Tangrot J."/>
            <person name="Rosling A."/>
        </authorList>
    </citation>
    <scope>NUCLEOTIDE SEQUENCE</scope>
    <source>
        <strain evidence="7">87-6 pot B 2015</strain>
    </source>
</reference>
<evidence type="ECO:0000256" key="4">
    <source>
        <dbReference type="PROSITE-ProRule" id="PRU00134"/>
    </source>
</evidence>
<feature type="repeat" description="TPR" evidence="5">
    <location>
        <begin position="142"/>
        <end position="175"/>
    </location>
</feature>
<dbReference type="EMBL" id="CAJVPP010000035">
    <property type="protein sequence ID" value="CAG8436364.1"/>
    <property type="molecule type" value="Genomic_DNA"/>
</dbReference>
<evidence type="ECO:0000259" key="6">
    <source>
        <dbReference type="PROSITE" id="PS50865"/>
    </source>
</evidence>
<dbReference type="InterPro" id="IPR011990">
    <property type="entry name" value="TPR-like_helical_dom_sf"/>
</dbReference>
<dbReference type="SUPFAM" id="SSF48452">
    <property type="entry name" value="TPR-like"/>
    <property type="match status" value="1"/>
</dbReference>
<keyword evidence="3" id="KW-0862">Zinc</keyword>
<evidence type="ECO:0000256" key="2">
    <source>
        <dbReference type="ARBA" id="ARBA00022771"/>
    </source>
</evidence>
<name>A0A9N8V403_FUNMO</name>
<accession>A0A9N8V403</accession>